<comment type="caution">
    <text evidence="7">The sequence shown here is derived from an EMBL/GenBank/DDBJ whole genome shotgun (WGS) entry which is preliminary data.</text>
</comment>
<sequence length="202" mass="22559">MPKVVDHEVRRRQLADAAWRVIRRDGLEAASVRNVAREAGVSLGSLRHYFTSQDDLLAYALRRVGERIRERIEKMPLTGDIRADVATVIEQTLPLDEERQTEAVIWLAFMGKALTNAGLGALAAETHEQLYNLFRKMLAAMNQYGLLPPDIDLDLEARRLHALIDGLALHAVSNNQAVNDDAIRGIMARHLASLTAVHSPRQ</sequence>
<keyword evidence="4" id="KW-0804">Transcription</keyword>
<dbReference type="Pfam" id="PF00440">
    <property type="entry name" value="TetR_N"/>
    <property type="match status" value="1"/>
</dbReference>
<evidence type="ECO:0000256" key="2">
    <source>
        <dbReference type="ARBA" id="ARBA00023015"/>
    </source>
</evidence>
<evidence type="ECO:0000313" key="8">
    <source>
        <dbReference type="Proteomes" id="UP000681526"/>
    </source>
</evidence>
<dbReference type="Gene3D" id="1.10.357.10">
    <property type="entry name" value="Tetracycline Repressor, domain 2"/>
    <property type="match status" value="1"/>
</dbReference>
<dbReference type="SUPFAM" id="SSF46689">
    <property type="entry name" value="Homeodomain-like"/>
    <property type="match status" value="1"/>
</dbReference>
<evidence type="ECO:0000256" key="5">
    <source>
        <dbReference type="PROSITE-ProRule" id="PRU00335"/>
    </source>
</evidence>
<evidence type="ECO:0000256" key="4">
    <source>
        <dbReference type="ARBA" id="ARBA00023163"/>
    </source>
</evidence>
<dbReference type="InterPro" id="IPR039538">
    <property type="entry name" value="BetI_C"/>
</dbReference>
<dbReference type="InterPro" id="IPR001647">
    <property type="entry name" value="HTH_TetR"/>
</dbReference>
<accession>A0ABM8V3J0</accession>
<proteinExistence type="predicted"/>
<protein>
    <submittedName>
        <fullName evidence="7">Transcriptional regulator TetR familly</fullName>
    </submittedName>
</protein>
<evidence type="ECO:0000256" key="3">
    <source>
        <dbReference type="ARBA" id="ARBA00023125"/>
    </source>
</evidence>
<dbReference type="InterPro" id="IPR009057">
    <property type="entry name" value="Homeodomain-like_sf"/>
</dbReference>
<dbReference type="PRINTS" id="PR00455">
    <property type="entry name" value="HTHTETR"/>
</dbReference>
<dbReference type="SUPFAM" id="SSF48498">
    <property type="entry name" value="Tetracyclin repressor-like, C-terminal domain"/>
    <property type="match status" value="1"/>
</dbReference>
<evidence type="ECO:0000256" key="1">
    <source>
        <dbReference type="ARBA" id="ARBA00022491"/>
    </source>
</evidence>
<dbReference type="PANTHER" id="PTHR30055">
    <property type="entry name" value="HTH-TYPE TRANSCRIPTIONAL REGULATOR RUTR"/>
    <property type="match status" value="1"/>
</dbReference>
<dbReference type="InterPro" id="IPR036271">
    <property type="entry name" value="Tet_transcr_reg_TetR-rel_C_sf"/>
</dbReference>
<keyword evidence="3 5" id="KW-0238">DNA-binding</keyword>
<dbReference type="Pfam" id="PF13977">
    <property type="entry name" value="TetR_C_6"/>
    <property type="match status" value="1"/>
</dbReference>
<keyword evidence="2" id="KW-0805">Transcription regulation</keyword>
<dbReference type="EMBL" id="CAJRAY010000038">
    <property type="protein sequence ID" value="CAG5085153.1"/>
    <property type="molecule type" value="Genomic_DNA"/>
</dbReference>
<dbReference type="InterPro" id="IPR050109">
    <property type="entry name" value="HTH-type_TetR-like_transc_reg"/>
</dbReference>
<gene>
    <name evidence="7" type="primary">txxe 1064-pksA</name>
    <name evidence="7" type="ORF">TXXE_08615</name>
</gene>
<dbReference type="PROSITE" id="PS01081">
    <property type="entry name" value="HTH_TETR_1"/>
    <property type="match status" value="1"/>
</dbReference>
<dbReference type="Proteomes" id="UP000681526">
    <property type="component" value="Unassembled WGS sequence"/>
</dbReference>
<dbReference type="InterPro" id="IPR023772">
    <property type="entry name" value="DNA-bd_HTH_TetR-type_CS"/>
</dbReference>
<evidence type="ECO:0000313" key="7">
    <source>
        <dbReference type="EMBL" id="CAG5085153.1"/>
    </source>
</evidence>
<feature type="DNA-binding region" description="H-T-H motif" evidence="5">
    <location>
        <begin position="31"/>
        <end position="50"/>
    </location>
</feature>
<organism evidence="7 8">
    <name type="scientific">Thermobacillus xylanilyticus</name>
    <dbReference type="NCBI Taxonomy" id="76633"/>
    <lineage>
        <taxon>Bacteria</taxon>
        <taxon>Bacillati</taxon>
        <taxon>Bacillota</taxon>
        <taxon>Bacilli</taxon>
        <taxon>Bacillales</taxon>
        <taxon>Paenibacillaceae</taxon>
        <taxon>Thermobacillus</taxon>
    </lineage>
</organism>
<feature type="domain" description="HTH tetR-type" evidence="6">
    <location>
        <begin position="8"/>
        <end position="68"/>
    </location>
</feature>
<keyword evidence="8" id="KW-1185">Reference proteome</keyword>
<evidence type="ECO:0000259" key="6">
    <source>
        <dbReference type="PROSITE" id="PS50977"/>
    </source>
</evidence>
<keyword evidence="1" id="KW-0678">Repressor</keyword>
<dbReference type="PANTHER" id="PTHR30055:SF226">
    <property type="entry name" value="HTH-TYPE TRANSCRIPTIONAL REGULATOR PKSA"/>
    <property type="match status" value="1"/>
</dbReference>
<reference evidence="7 8" key="1">
    <citation type="submission" date="2021-04" db="EMBL/GenBank/DDBJ databases">
        <authorList>
            <person name="Rakotoarivonina H."/>
        </authorList>
    </citation>
    <scope>NUCLEOTIDE SEQUENCE [LARGE SCALE GENOMIC DNA]</scope>
    <source>
        <strain evidence="7 8">XE</strain>
    </source>
</reference>
<dbReference type="RefSeq" id="WP_213484255.1">
    <property type="nucleotide sequence ID" value="NZ_CAJRAY010000038.1"/>
</dbReference>
<dbReference type="PROSITE" id="PS50977">
    <property type="entry name" value="HTH_TETR_2"/>
    <property type="match status" value="1"/>
</dbReference>
<name>A0ABM8V3J0_THEXY</name>